<keyword evidence="5" id="KW-1185">Reference proteome</keyword>
<keyword evidence="2" id="KW-0732">Signal</keyword>
<evidence type="ECO:0000256" key="2">
    <source>
        <dbReference type="SAM" id="SignalP"/>
    </source>
</evidence>
<reference evidence="4" key="1">
    <citation type="submission" date="2024-01" db="EMBL/GenBank/DDBJ databases">
        <title>First draft genome sequence data of TA4-1, the type strain of Gram-positive actinobacterium Streptomyces chiangmaiensis.</title>
        <authorList>
            <person name="Yasawong M."/>
            <person name="Nantapong N."/>
        </authorList>
    </citation>
    <scope>NUCLEOTIDE SEQUENCE</scope>
    <source>
        <strain evidence="4">TA4-1</strain>
    </source>
</reference>
<feature type="region of interest" description="Disordered" evidence="1">
    <location>
        <begin position="22"/>
        <end position="70"/>
    </location>
</feature>
<feature type="chain" id="PRO_5046906016" evidence="2">
    <location>
        <begin position="23"/>
        <end position="311"/>
    </location>
</feature>
<evidence type="ECO:0000313" key="4">
    <source>
        <dbReference type="EMBL" id="MED7826579.1"/>
    </source>
</evidence>
<name>A0ABU7FRH4_9ACTN</name>
<dbReference type="EMBL" id="JAYWVC010000165">
    <property type="protein sequence ID" value="MED7826579.1"/>
    <property type="molecule type" value="Genomic_DNA"/>
</dbReference>
<dbReference type="RefSeq" id="WP_329510973.1">
    <property type="nucleotide sequence ID" value="NZ_BAAAYZ010000127.1"/>
</dbReference>
<comment type="caution">
    <text evidence="4">The sequence shown here is derived from an EMBL/GenBank/DDBJ whole genome shotgun (WGS) entry which is preliminary data.</text>
</comment>
<evidence type="ECO:0000313" key="5">
    <source>
        <dbReference type="Proteomes" id="UP001333996"/>
    </source>
</evidence>
<feature type="domain" description="DUF4232" evidence="3">
    <location>
        <begin position="158"/>
        <end position="293"/>
    </location>
</feature>
<dbReference type="PROSITE" id="PS51257">
    <property type="entry name" value="PROKAR_LIPOPROTEIN"/>
    <property type="match status" value="1"/>
</dbReference>
<feature type="compositionally biased region" description="Low complexity" evidence="1">
    <location>
        <begin position="36"/>
        <end position="48"/>
    </location>
</feature>
<sequence length="311" mass="31468">MRSAPLALAGLLLLTACGTRTATSGGEPGPGHPSCGTAPSPATAGSTALSMSGGGSRPEADGVRIIGSGTGPKDCTEFEVTNHQKKPFTYTITFTLMSGSQGALTNATQTVPSVAPGRTVRRSIDLPGGPSEAGTASVRITKVRSVPADETPSAGGPCPPSGAHVYTDDGDAAMGLRVVGLHLTNCGKRTIRLNGYPQVQLFDESHRSVRGVQILHGGSAIATGTGADGSPRMVLLRPGESAHSGLVWRNTVEFGDPVDAPYARVRVKPGAAPVTVTPELDLGTTGKLGLGPWKKDTTRGAVTGSASSASP</sequence>
<accession>A0ABU7FRH4</accession>
<protein>
    <submittedName>
        <fullName evidence="4">DUF4232 domain-containing protein</fullName>
    </submittedName>
</protein>
<organism evidence="4 5">
    <name type="scientific">Streptomyces chiangmaiensis</name>
    <dbReference type="NCBI Taxonomy" id="766497"/>
    <lineage>
        <taxon>Bacteria</taxon>
        <taxon>Bacillati</taxon>
        <taxon>Actinomycetota</taxon>
        <taxon>Actinomycetes</taxon>
        <taxon>Kitasatosporales</taxon>
        <taxon>Streptomycetaceae</taxon>
        <taxon>Streptomyces</taxon>
    </lineage>
</organism>
<feature type="signal peptide" evidence="2">
    <location>
        <begin position="1"/>
        <end position="22"/>
    </location>
</feature>
<feature type="region of interest" description="Disordered" evidence="1">
    <location>
        <begin position="287"/>
        <end position="311"/>
    </location>
</feature>
<evidence type="ECO:0000256" key="1">
    <source>
        <dbReference type="SAM" id="MobiDB-lite"/>
    </source>
</evidence>
<evidence type="ECO:0000259" key="3">
    <source>
        <dbReference type="Pfam" id="PF14016"/>
    </source>
</evidence>
<dbReference type="Proteomes" id="UP001333996">
    <property type="component" value="Unassembled WGS sequence"/>
</dbReference>
<dbReference type="InterPro" id="IPR025326">
    <property type="entry name" value="DUF4232"/>
</dbReference>
<proteinExistence type="predicted"/>
<gene>
    <name evidence="4" type="ORF">VXC91_32705</name>
</gene>
<dbReference type="Pfam" id="PF14016">
    <property type="entry name" value="DUF4232"/>
    <property type="match status" value="1"/>
</dbReference>